<sequence>MGALLGGACSKEPAPAPAEAPPGAPSPTSSPAPGGEAVPEAEEAADPTPSEATAPTGEAPPPATPESFQVGQQRNEVMRLFAGCGERKILVPGGHGALYVEVYQPKPTEECFERLGKRQFTIRGGTLLRITDGLIVESDSVPPPREGL</sequence>
<keyword evidence="3" id="KW-1185">Reference proteome</keyword>
<dbReference type="AlphaFoldDB" id="A0A1H7NRI0"/>
<organism evidence="2 3">
    <name type="scientific">Stigmatella aurantiaca</name>
    <dbReference type="NCBI Taxonomy" id="41"/>
    <lineage>
        <taxon>Bacteria</taxon>
        <taxon>Pseudomonadati</taxon>
        <taxon>Myxococcota</taxon>
        <taxon>Myxococcia</taxon>
        <taxon>Myxococcales</taxon>
        <taxon>Cystobacterineae</taxon>
        <taxon>Archangiaceae</taxon>
        <taxon>Stigmatella</taxon>
    </lineage>
</organism>
<evidence type="ECO:0000256" key="1">
    <source>
        <dbReference type="SAM" id="MobiDB-lite"/>
    </source>
</evidence>
<feature type="compositionally biased region" description="Pro residues" evidence="1">
    <location>
        <begin position="14"/>
        <end position="30"/>
    </location>
</feature>
<dbReference type="Proteomes" id="UP000182719">
    <property type="component" value="Unassembled WGS sequence"/>
</dbReference>
<evidence type="ECO:0000313" key="3">
    <source>
        <dbReference type="Proteomes" id="UP000182719"/>
    </source>
</evidence>
<evidence type="ECO:0000313" key="2">
    <source>
        <dbReference type="EMBL" id="SEL26133.1"/>
    </source>
</evidence>
<feature type="region of interest" description="Disordered" evidence="1">
    <location>
        <begin position="1"/>
        <end position="74"/>
    </location>
</feature>
<gene>
    <name evidence="2" type="ORF">SAMN05444354_10548</name>
</gene>
<proteinExistence type="predicted"/>
<reference evidence="3" key="1">
    <citation type="submission" date="2016-10" db="EMBL/GenBank/DDBJ databases">
        <authorList>
            <person name="Varghese N."/>
            <person name="Submissions S."/>
        </authorList>
    </citation>
    <scope>NUCLEOTIDE SEQUENCE [LARGE SCALE GENOMIC DNA]</scope>
    <source>
        <strain evidence="3">DSM 17044</strain>
    </source>
</reference>
<name>A0A1H7NRI0_STIAU</name>
<feature type="compositionally biased region" description="Low complexity" evidence="1">
    <location>
        <begin position="46"/>
        <end position="57"/>
    </location>
</feature>
<protein>
    <submittedName>
        <fullName evidence="2">Uncharacterized protein</fullName>
    </submittedName>
</protein>
<dbReference type="EMBL" id="FOAP01000005">
    <property type="protein sequence ID" value="SEL26133.1"/>
    <property type="molecule type" value="Genomic_DNA"/>
</dbReference>
<accession>A0A1H7NRI0</accession>